<organism evidence="1 2">
    <name type="scientific">Araneus ventricosus</name>
    <name type="common">Orbweaver spider</name>
    <name type="synonym">Epeira ventricosa</name>
    <dbReference type="NCBI Taxonomy" id="182803"/>
    <lineage>
        <taxon>Eukaryota</taxon>
        <taxon>Metazoa</taxon>
        <taxon>Ecdysozoa</taxon>
        <taxon>Arthropoda</taxon>
        <taxon>Chelicerata</taxon>
        <taxon>Arachnida</taxon>
        <taxon>Araneae</taxon>
        <taxon>Araneomorphae</taxon>
        <taxon>Entelegynae</taxon>
        <taxon>Araneoidea</taxon>
        <taxon>Araneidae</taxon>
        <taxon>Araneus</taxon>
    </lineage>
</organism>
<comment type="caution">
    <text evidence="1">The sequence shown here is derived from an EMBL/GenBank/DDBJ whole genome shotgun (WGS) entry which is preliminary data.</text>
</comment>
<accession>A0A4Y2X9Z7</accession>
<evidence type="ECO:0000313" key="1">
    <source>
        <dbReference type="EMBL" id="GBO45784.1"/>
    </source>
</evidence>
<dbReference type="AlphaFoldDB" id="A0A4Y2X9Z7"/>
<sequence length="29" mass="3500">YELNHSDSNDEPQRVVVPAPYPFIRRMRL</sequence>
<dbReference type="Proteomes" id="UP000499080">
    <property type="component" value="Unassembled WGS sequence"/>
</dbReference>
<dbReference type="EMBL" id="BGPR01073076">
    <property type="protein sequence ID" value="GBO45784.1"/>
    <property type="molecule type" value="Genomic_DNA"/>
</dbReference>
<keyword evidence="2" id="KW-1185">Reference proteome</keyword>
<name>A0A4Y2X9Z7_ARAVE</name>
<feature type="non-terminal residue" evidence="1">
    <location>
        <position position="1"/>
    </location>
</feature>
<proteinExistence type="predicted"/>
<protein>
    <submittedName>
        <fullName evidence="1">Uncharacterized protein</fullName>
    </submittedName>
</protein>
<gene>
    <name evidence="1" type="ORF">AVEN_216400_1</name>
</gene>
<reference evidence="1 2" key="1">
    <citation type="journal article" date="2019" name="Sci. Rep.">
        <title>Orb-weaving spider Araneus ventricosus genome elucidates the spidroin gene catalogue.</title>
        <authorList>
            <person name="Kono N."/>
            <person name="Nakamura H."/>
            <person name="Ohtoshi R."/>
            <person name="Moran D.A.P."/>
            <person name="Shinohara A."/>
            <person name="Yoshida Y."/>
            <person name="Fujiwara M."/>
            <person name="Mori M."/>
            <person name="Tomita M."/>
            <person name="Arakawa K."/>
        </authorList>
    </citation>
    <scope>NUCLEOTIDE SEQUENCE [LARGE SCALE GENOMIC DNA]</scope>
</reference>
<evidence type="ECO:0000313" key="2">
    <source>
        <dbReference type="Proteomes" id="UP000499080"/>
    </source>
</evidence>